<evidence type="ECO:0000256" key="1">
    <source>
        <dbReference type="ARBA" id="ARBA00022737"/>
    </source>
</evidence>
<dbReference type="EMBL" id="OCTN01000003">
    <property type="protein sequence ID" value="SOH94070.1"/>
    <property type="molecule type" value="Genomic_DNA"/>
</dbReference>
<dbReference type="InterPro" id="IPR050498">
    <property type="entry name" value="Ycf3"/>
</dbReference>
<keyword evidence="6" id="KW-1185">Reference proteome</keyword>
<dbReference type="PANTHER" id="PTHR44858:SF1">
    <property type="entry name" value="UDP-N-ACETYLGLUCOSAMINE--PEPTIDE N-ACETYLGLUCOSAMINYLTRANSFERASE SPINDLY-RELATED"/>
    <property type="match status" value="1"/>
</dbReference>
<evidence type="ECO:0000313" key="5">
    <source>
        <dbReference type="EMBL" id="SOH94070.1"/>
    </source>
</evidence>
<dbReference type="Proteomes" id="UP000220034">
    <property type="component" value="Unassembled WGS sequence"/>
</dbReference>
<gene>
    <name evidence="5" type="ORF">SAMN06273572_10397</name>
</gene>
<dbReference type="Pfam" id="PF13432">
    <property type="entry name" value="TPR_16"/>
    <property type="match status" value="3"/>
</dbReference>
<reference evidence="6" key="1">
    <citation type="submission" date="2017-09" db="EMBL/GenBank/DDBJ databases">
        <authorList>
            <person name="Varghese N."/>
            <person name="Submissions S."/>
        </authorList>
    </citation>
    <scope>NUCLEOTIDE SEQUENCE [LARGE SCALE GENOMIC DNA]</scope>
    <source>
        <strain evidence="6">C7</strain>
    </source>
</reference>
<feature type="repeat" description="TPR" evidence="3">
    <location>
        <begin position="466"/>
        <end position="499"/>
    </location>
</feature>
<evidence type="ECO:0000313" key="6">
    <source>
        <dbReference type="Proteomes" id="UP000220034"/>
    </source>
</evidence>
<dbReference type="InterPro" id="IPR019734">
    <property type="entry name" value="TPR_rpt"/>
</dbReference>
<dbReference type="OrthoDB" id="9766710at2"/>
<dbReference type="RefSeq" id="WP_097929634.1">
    <property type="nucleotide sequence ID" value="NZ_OCTN01000003.1"/>
</dbReference>
<dbReference type="PROSITE" id="PS50005">
    <property type="entry name" value="TPR"/>
    <property type="match status" value="2"/>
</dbReference>
<name>A0A2C9CS89_9RHOB</name>
<dbReference type="PANTHER" id="PTHR44858">
    <property type="entry name" value="TETRATRICOPEPTIDE REPEAT PROTEIN 6"/>
    <property type="match status" value="1"/>
</dbReference>
<evidence type="ECO:0000256" key="4">
    <source>
        <dbReference type="SAM" id="SignalP"/>
    </source>
</evidence>
<proteinExistence type="predicted"/>
<sequence length="559" mass="61147">MSFRSAIILASVLATCGMSSVQARSLSGSYLAATQAELHDDHEQAAMYYTRALGYDAENPGLLQRAMQAQVSRGDVAVAASIADRLLALDAENQFAALVAMTNDVQRGDPARALARLDQGEQGMTPLLAELIRGWLMLELGDRTAALDIFDALSGNETYEVFGAFHAALALAMDGQVAEASQRLEQSDVGPVRLNRRSTLARVQLLAASGQDDAALELADSVLATGFGDQTFEALRDRIANGDEVTFNLVKSGGDGLAEVFFDLASVLGEEGADVALVYGRLAAHVQPDLAEAQLLVAEILNNQGQFALATQAFDAVSDQSPQFIEAELGRAQALGDDGRDDDAITVLAELAADHPDTMRLQYLYGDALRRAEQPENAVAAFDAAIALLGEPTTQHWLIYYQRGVAYHDGGDWTRAEADFRYALQLQPENALVLNYLGYSLVEERRNLDEALDMIRRAVERRPYDGYIADSLGWVLYRMERFDEAVEPMERAVELSPVDPLINDHLGDVYWAVGREREAEFQWKRALSFDPSPEEKDRIRRKIEVGLDAVLSEEAATAQ</sequence>
<feature type="repeat" description="TPR" evidence="3">
    <location>
        <begin position="397"/>
        <end position="430"/>
    </location>
</feature>
<protein>
    <submittedName>
        <fullName evidence="5">Flp pilus assembly protein TadD, contains TPR repeats</fullName>
    </submittedName>
</protein>
<keyword evidence="4" id="KW-0732">Signal</keyword>
<accession>A0A2C9CS89</accession>
<dbReference type="SUPFAM" id="SSF48452">
    <property type="entry name" value="TPR-like"/>
    <property type="match status" value="3"/>
</dbReference>
<dbReference type="InterPro" id="IPR011990">
    <property type="entry name" value="TPR-like_helical_dom_sf"/>
</dbReference>
<evidence type="ECO:0000256" key="2">
    <source>
        <dbReference type="ARBA" id="ARBA00022803"/>
    </source>
</evidence>
<dbReference type="Gene3D" id="1.25.40.10">
    <property type="entry name" value="Tetratricopeptide repeat domain"/>
    <property type="match status" value="2"/>
</dbReference>
<dbReference type="AlphaFoldDB" id="A0A2C9CS89"/>
<evidence type="ECO:0000256" key="3">
    <source>
        <dbReference type="PROSITE-ProRule" id="PRU00339"/>
    </source>
</evidence>
<organism evidence="5 6">
    <name type="scientific">Pontivivens marinum</name>
    <dbReference type="NCBI Taxonomy" id="1690039"/>
    <lineage>
        <taxon>Bacteria</taxon>
        <taxon>Pseudomonadati</taxon>
        <taxon>Pseudomonadota</taxon>
        <taxon>Alphaproteobacteria</taxon>
        <taxon>Rhodobacterales</taxon>
        <taxon>Paracoccaceae</taxon>
        <taxon>Pontivivens</taxon>
    </lineage>
</organism>
<dbReference type="SMART" id="SM00028">
    <property type="entry name" value="TPR"/>
    <property type="match status" value="7"/>
</dbReference>
<keyword evidence="1" id="KW-0677">Repeat</keyword>
<feature type="signal peptide" evidence="4">
    <location>
        <begin position="1"/>
        <end position="23"/>
    </location>
</feature>
<keyword evidence="2 3" id="KW-0802">TPR repeat</keyword>
<feature type="chain" id="PRO_5012722543" evidence="4">
    <location>
        <begin position="24"/>
        <end position="559"/>
    </location>
</feature>